<evidence type="ECO:0000313" key="1">
    <source>
        <dbReference type="EMBL" id="TDY01109.1"/>
    </source>
</evidence>
<name>A0A4R8IU14_9GAMM</name>
<sequence>MSALFALRAGLNFESGLSWEAIPSATLAGATLPI</sequence>
<organism evidence="1 2">
    <name type="scientific">Thiohalophilus thiocyanatoxydans</name>
    <dbReference type="NCBI Taxonomy" id="381308"/>
    <lineage>
        <taxon>Bacteria</taxon>
        <taxon>Pseudomonadati</taxon>
        <taxon>Pseudomonadota</taxon>
        <taxon>Gammaproteobacteria</taxon>
        <taxon>Thiohalomonadales</taxon>
        <taxon>Thiohalophilaceae</taxon>
        <taxon>Thiohalophilus</taxon>
    </lineage>
</organism>
<comment type="caution">
    <text evidence="1">The sequence shown here is derived from an EMBL/GenBank/DDBJ whole genome shotgun (WGS) entry which is preliminary data.</text>
</comment>
<dbReference type="EMBL" id="SOQX01000004">
    <property type="protein sequence ID" value="TDY01109.1"/>
    <property type="molecule type" value="Genomic_DNA"/>
</dbReference>
<protein>
    <submittedName>
        <fullName evidence="1">Uncharacterized protein</fullName>
    </submittedName>
</protein>
<dbReference type="Proteomes" id="UP000294914">
    <property type="component" value="Unassembled WGS sequence"/>
</dbReference>
<gene>
    <name evidence="1" type="ORF">EDC23_1855</name>
</gene>
<evidence type="ECO:0000313" key="2">
    <source>
        <dbReference type="Proteomes" id="UP000294914"/>
    </source>
</evidence>
<proteinExistence type="predicted"/>
<dbReference type="AlphaFoldDB" id="A0A4R8IU14"/>
<reference evidence="1 2" key="1">
    <citation type="submission" date="2019-03" db="EMBL/GenBank/DDBJ databases">
        <title>Genomic Encyclopedia of Type Strains, Phase IV (KMG-IV): sequencing the most valuable type-strain genomes for metagenomic binning, comparative biology and taxonomic classification.</title>
        <authorList>
            <person name="Goeker M."/>
        </authorList>
    </citation>
    <scope>NUCLEOTIDE SEQUENCE [LARGE SCALE GENOMIC DNA]</scope>
    <source>
        <strain evidence="1 2">DSM 16326</strain>
    </source>
</reference>
<accession>A0A4R8IU14</accession>
<keyword evidence="2" id="KW-1185">Reference proteome</keyword>